<dbReference type="Gene3D" id="3.30.420.10">
    <property type="entry name" value="Ribonuclease H-like superfamily/Ribonuclease H"/>
    <property type="match status" value="1"/>
</dbReference>
<evidence type="ECO:0000313" key="3">
    <source>
        <dbReference type="EMBL" id="APA09338.1"/>
    </source>
</evidence>
<evidence type="ECO:0008006" key="5">
    <source>
        <dbReference type="Google" id="ProtNLM"/>
    </source>
</evidence>
<reference evidence="4" key="1">
    <citation type="journal article" date="2017" name="Genome Biol. Evol.">
        <title>The complete genome sequence of the phytopathogenic fungus Sclerotinia sclerotiorum reveals insights into the genome architecture of broad host range pathogens.</title>
        <authorList>
            <person name="Derbyshire M."/>
            <person name="Denton-Giles M."/>
            <person name="Hegedus D."/>
            <person name="Seifbarghy S."/>
            <person name="Rollins J."/>
            <person name="van Kan J."/>
            <person name="Seidl M.F."/>
            <person name="Faino L."/>
            <person name="Mbengue M."/>
            <person name="Navaud O."/>
            <person name="Raffaele S."/>
            <person name="Hammond-Kosack K."/>
            <person name="Heard S."/>
            <person name="Oliver R."/>
        </authorList>
    </citation>
    <scope>NUCLEOTIDE SEQUENCE [LARGE SCALE GENOMIC DNA]</scope>
    <source>
        <strain evidence="4">ATCC 18683 / 1980 / Ss-1</strain>
    </source>
</reference>
<gene>
    <name evidence="3" type="ORF">sscle_05g041080</name>
</gene>
<dbReference type="Proteomes" id="UP000177798">
    <property type="component" value="Chromosome 5"/>
</dbReference>
<sequence length="468" mass="52708">MGEDTVKFGYADDVAILAASKSLTDNVKRITSRVDEILKWGTSEGITFEPGKSELIHFSKHKIDQDPNTTPTVNIGNLIIKELNNGRPYLRWLGILFDKKLSFKWHVRELVAKAMTVAKALKSLGNSMRGVPANLLRQAAEVCVLKKAYYGAETWWPGRTRPGKEHRTNNGVDNHINLLAKVMLECARAILPVWRTTNTATLYRESGLRPPEIELDNIALTATVRTRRLDPYHPLAWRSEWIQENPNSFKSRYARRIASLRPSEQINPLAAPKWTESETREEVLDRIHGPKNRTKSTTAVDFNNFYNLLPRDDIVIFSDGSKQANGSTGYGFVEYQNNYKICEGSFALEKMKEVYNTKAIAALEGLRAAIVSIEARIATDIWICLDNIEVATRLLSNSIGSSQKIFTSFRQLASSWLNGTVRIRWVPGHKDIAGNEAANKVIKANAALPQPKGAYSYTGLRRETKDHR</sequence>
<dbReference type="VEuPathDB" id="FungiDB:sscle_05g041080"/>
<dbReference type="PANTHER" id="PTHR33481">
    <property type="entry name" value="REVERSE TRANSCRIPTASE"/>
    <property type="match status" value="1"/>
</dbReference>
<organism evidence="3 4">
    <name type="scientific">Sclerotinia sclerotiorum (strain ATCC 18683 / 1980 / Ss-1)</name>
    <name type="common">White mold</name>
    <name type="synonym">Whetzelinia sclerotiorum</name>
    <dbReference type="NCBI Taxonomy" id="665079"/>
    <lineage>
        <taxon>Eukaryota</taxon>
        <taxon>Fungi</taxon>
        <taxon>Dikarya</taxon>
        <taxon>Ascomycota</taxon>
        <taxon>Pezizomycotina</taxon>
        <taxon>Leotiomycetes</taxon>
        <taxon>Helotiales</taxon>
        <taxon>Sclerotiniaceae</taxon>
        <taxon>Sclerotinia</taxon>
    </lineage>
</organism>
<dbReference type="GO" id="GO:0003676">
    <property type="term" value="F:nucleic acid binding"/>
    <property type="evidence" value="ECO:0007669"/>
    <property type="project" value="InterPro"/>
</dbReference>
<protein>
    <recommendedName>
        <fullName evidence="5">RNase H type-1 domain-containing protein</fullName>
    </recommendedName>
</protein>
<dbReference type="Pfam" id="PF00075">
    <property type="entry name" value="RNase_H"/>
    <property type="match status" value="1"/>
</dbReference>
<feature type="domain" description="Reverse transcriptase" evidence="1">
    <location>
        <begin position="1"/>
        <end position="97"/>
    </location>
</feature>
<dbReference type="SUPFAM" id="SSF53098">
    <property type="entry name" value="Ribonuclease H-like"/>
    <property type="match status" value="1"/>
</dbReference>
<evidence type="ECO:0000259" key="2">
    <source>
        <dbReference type="PROSITE" id="PS50879"/>
    </source>
</evidence>
<dbReference type="InterPro" id="IPR002156">
    <property type="entry name" value="RNaseH_domain"/>
</dbReference>
<proteinExistence type="predicted"/>
<dbReference type="InterPro" id="IPR012337">
    <property type="entry name" value="RNaseH-like_sf"/>
</dbReference>
<dbReference type="PROSITE" id="PS50878">
    <property type="entry name" value="RT_POL"/>
    <property type="match status" value="1"/>
</dbReference>
<dbReference type="PANTHER" id="PTHR33481:SF1">
    <property type="entry name" value="ENDONUCLEASE_EXONUCLEASE_PHOSPHATASE DOMAIN-CONTAINING PROTEIN-RELATED"/>
    <property type="match status" value="1"/>
</dbReference>
<feature type="domain" description="RNase H type-1" evidence="2">
    <location>
        <begin position="310"/>
        <end position="447"/>
    </location>
</feature>
<name>A0A1D9Q313_SCLS1</name>
<evidence type="ECO:0000259" key="1">
    <source>
        <dbReference type="PROSITE" id="PS50878"/>
    </source>
</evidence>
<evidence type="ECO:0000313" key="4">
    <source>
        <dbReference type="Proteomes" id="UP000177798"/>
    </source>
</evidence>
<dbReference type="AlphaFoldDB" id="A0A1D9Q313"/>
<dbReference type="InterPro" id="IPR036397">
    <property type="entry name" value="RNaseH_sf"/>
</dbReference>
<dbReference type="PROSITE" id="PS50879">
    <property type="entry name" value="RNASE_H_1"/>
    <property type="match status" value="1"/>
</dbReference>
<dbReference type="InterPro" id="IPR000477">
    <property type="entry name" value="RT_dom"/>
</dbReference>
<dbReference type="CDD" id="cd09276">
    <property type="entry name" value="Rnase_HI_RT_non_LTR"/>
    <property type="match status" value="1"/>
</dbReference>
<dbReference type="EMBL" id="CP017818">
    <property type="protein sequence ID" value="APA09338.1"/>
    <property type="molecule type" value="Genomic_DNA"/>
</dbReference>
<dbReference type="OrthoDB" id="4357294at2759"/>
<dbReference type="GO" id="GO:0004523">
    <property type="term" value="F:RNA-DNA hybrid ribonuclease activity"/>
    <property type="evidence" value="ECO:0007669"/>
    <property type="project" value="InterPro"/>
</dbReference>
<accession>A0A1D9Q313</accession>